<evidence type="ECO:0000313" key="4">
    <source>
        <dbReference type="Proteomes" id="UP000236319"/>
    </source>
</evidence>
<name>A0A2H6KEG8_9APIC</name>
<reference evidence="3 4" key="1">
    <citation type="journal article" date="2017" name="BMC Genomics">
        <title>Whole-genome assembly of Babesia ovata and comparative genomics between closely related pathogens.</title>
        <authorList>
            <person name="Yamagishi J."/>
            <person name="Asada M."/>
            <person name="Hakimi H."/>
            <person name="Tanaka T.Q."/>
            <person name="Sugimoto C."/>
            <person name="Kawazu S."/>
        </authorList>
    </citation>
    <scope>NUCLEOTIDE SEQUENCE [LARGE SCALE GENOMIC DNA]</scope>
    <source>
        <strain evidence="3 4">Miyake</strain>
    </source>
</reference>
<feature type="compositionally biased region" description="Basic and acidic residues" evidence="1">
    <location>
        <begin position="145"/>
        <end position="155"/>
    </location>
</feature>
<dbReference type="OrthoDB" id="367101at2759"/>
<sequence>MKWFLSVVILILSGIDVSAATSAQPAPSLPKEKGEIRWIDVPRAFDDTKPPTEEFATNGDEANMYPTPLSPKEKGRIKHFPVIPAFDDTQPPSDKITTDGDEVKANGNPTPSAPKEKPRFMPSEVRPAFDDTKPPTHKPIGAGKKNKEASWDTRRTTRNIRSNKFWTNDQEWVGMASL</sequence>
<dbReference type="GeneID" id="39875156"/>
<feature type="region of interest" description="Disordered" evidence="1">
    <location>
        <begin position="45"/>
        <end position="156"/>
    </location>
</feature>
<keyword evidence="4" id="KW-1185">Reference proteome</keyword>
<evidence type="ECO:0000313" key="3">
    <source>
        <dbReference type="EMBL" id="GBE61386.1"/>
    </source>
</evidence>
<evidence type="ECO:0000256" key="1">
    <source>
        <dbReference type="SAM" id="MobiDB-lite"/>
    </source>
</evidence>
<comment type="caution">
    <text evidence="3">The sequence shown here is derived from an EMBL/GenBank/DDBJ whole genome shotgun (WGS) entry which is preliminary data.</text>
</comment>
<gene>
    <name evidence="3" type="ORF">BOVATA_028790</name>
</gene>
<proteinExistence type="predicted"/>
<feature type="signal peptide" evidence="2">
    <location>
        <begin position="1"/>
        <end position="20"/>
    </location>
</feature>
<accession>A0A2H6KEG8</accession>
<dbReference type="RefSeq" id="XP_028867629.1">
    <property type="nucleotide sequence ID" value="XM_029011796.1"/>
</dbReference>
<dbReference type="AlphaFoldDB" id="A0A2H6KEG8"/>
<evidence type="ECO:0000256" key="2">
    <source>
        <dbReference type="SAM" id="SignalP"/>
    </source>
</evidence>
<keyword evidence="2" id="KW-0732">Signal</keyword>
<dbReference type="EMBL" id="BDSA01000003">
    <property type="protein sequence ID" value="GBE61386.1"/>
    <property type="molecule type" value="Genomic_DNA"/>
</dbReference>
<protein>
    <submittedName>
        <fullName evidence="3">Phosphatidylinositol 3,4,5-trisphosphate 3-phosphatase TPTE2-like protein isoform X1, putative</fullName>
    </submittedName>
</protein>
<feature type="chain" id="PRO_5014169131" evidence="2">
    <location>
        <begin position="21"/>
        <end position="178"/>
    </location>
</feature>
<organism evidence="3 4">
    <name type="scientific">Babesia ovata</name>
    <dbReference type="NCBI Taxonomy" id="189622"/>
    <lineage>
        <taxon>Eukaryota</taxon>
        <taxon>Sar</taxon>
        <taxon>Alveolata</taxon>
        <taxon>Apicomplexa</taxon>
        <taxon>Aconoidasida</taxon>
        <taxon>Piroplasmida</taxon>
        <taxon>Babesiidae</taxon>
        <taxon>Babesia</taxon>
    </lineage>
</organism>
<dbReference type="Proteomes" id="UP000236319">
    <property type="component" value="Unassembled WGS sequence"/>
</dbReference>
<dbReference type="VEuPathDB" id="PiroplasmaDB:BOVATA_028790"/>